<dbReference type="OrthoDB" id="9978460at2759"/>
<dbReference type="InterPro" id="IPR016135">
    <property type="entry name" value="UBQ-conjugating_enzyme/RWD"/>
</dbReference>
<feature type="compositionally biased region" description="Basic and acidic residues" evidence="1">
    <location>
        <begin position="106"/>
        <end position="122"/>
    </location>
</feature>
<protein>
    <submittedName>
        <fullName evidence="2">Uncharacterized protein</fullName>
    </submittedName>
</protein>
<dbReference type="STRING" id="46835.A0A504Z4M1"/>
<feature type="region of interest" description="Disordered" evidence="1">
    <location>
        <begin position="98"/>
        <end position="149"/>
    </location>
</feature>
<evidence type="ECO:0000313" key="2">
    <source>
        <dbReference type="EMBL" id="TPP67869.1"/>
    </source>
</evidence>
<keyword evidence="3" id="KW-1185">Reference proteome</keyword>
<reference evidence="2 3" key="1">
    <citation type="submission" date="2019-04" db="EMBL/GenBank/DDBJ databases">
        <title>Annotation for the trematode Fasciola gigantica.</title>
        <authorList>
            <person name="Choi Y.-J."/>
        </authorList>
    </citation>
    <scope>NUCLEOTIDE SEQUENCE [LARGE SCALE GENOMIC DNA]</scope>
    <source>
        <strain evidence="2">Uganda_cow_1</strain>
    </source>
</reference>
<evidence type="ECO:0000256" key="1">
    <source>
        <dbReference type="SAM" id="MobiDB-lite"/>
    </source>
</evidence>
<dbReference type="AlphaFoldDB" id="A0A504Z4M1"/>
<organism evidence="2 3">
    <name type="scientific">Fasciola gigantica</name>
    <name type="common">Giant liver fluke</name>
    <dbReference type="NCBI Taxonomy" id="46835"/>
    <lineage>
        <taxon>Eukaryota</taxon>
        <taxon>Metazoa</taxon>
        <taxon>Spiralia</taxon>
        <taxon>Lophotrochozoa</taxon>
        <taxon>Platyhelminthes</taxon>
        <taxon>Trematoda</taxon>
        <taxon>Digenea</taxon>
        <taxon>Plagiorchiida</taxon>
        <taxon>Echinostomata</taxon>
        <taxon>Echinostomatoidea</taxon>
        <taxon>Fasciolidae</taxon>
        <taxon>Fasciola</taxon>
    </lineage>
</organism>
<sequence>MSMTRDNVCLNIFRFWERHFGIKDLIHALLFLLYEPNFDDPYNTYCTNLPMPIEQCIQHTLAGGTINSVKFPPNDAWCQWAVENGILPLRNEAVRPTIQAPPSKDLTNDRVPRVDQSTERRQSLPSPHFRSSLSGQFTPAVPETNDTDWTNQSPLIGRLLPFGFVCHITVETTNDPVVPDLPWYNFNRFYYAESCNADSAEFLWNSVDASVGLDHAEPTEPFCALKPQRSAINPWTSPNNEATQALFSSEISDVEELEQMLATLLLDAQNDHTNESQRADARTWNRVESGCLGGENSVLSLDASERGDAGSSSDSHIQAQDVECATSEQCLVGSTVFGSGESEALVLEPQISSSHCETTDDLIRLPRDVTKVSIIHGNERTDSIAPVAAQQKPFAVSIESHTTSISSLPGKMVDAAGTDVVDFSLSSQVNVYSSNTPLPESGAAVDNRYETEETVELPTRPSGRIELSSEEYSMLPLEIQALLEEPMLDLSLMYPTVERFGSPIWHVLPHQFVVFRRFLCTLQPCTWPFYQTRWPPFWAPGRGATLTPADFCSCSEDDIRASSARLRYDLFRYCRRYQHRHPSDAQCSILIVDPLALSPWSPVLNYMVCTFPLRTNPSVICLRSTRWISLSESLLPFNFWFFLLTSSCILCNFVCYFSRLELYGTSLGFSRRTRYTIIDYVPSVCLVPATLGCGQCALFDGWPLWVASRTTRFICSLVWSLIPWGPSRGSVQSGRRPRLWFPFSDIDEI</sequence>
<gene>
    <name evidence="2" type="ORF">FGIG_09060</name>
</gene>
<dbReference type="SUPFAM" id="SSF54495">
    <property type="entry name" value="UBC-like"/>
    <property type="match status" value="1"/>
</dbReference>
<dbReference type="Proteomes" id="UP000316759">
    <property type="component" value="Unassembled WGS sequence"/>
</dbReference>
<evidence type="ECO:0000313" key="3">
    <source>
        <dbReference type="Proteomes" id="UP000316759"/>
    </source>
</evidence>
<name>A0A504Z4M1_FASGI</name>
<feature type="compositionally biased region" description="Polar residues" evidence="1">
    <location>
        <begin position="123"/>
        <end position="137"/>
    </location>
</feature>
<dbReference type="EMBL" id="SUNJ01000131">
    <property type="protein sequence ID" value="TPP67869.1"/>
    <property type="molecule type" value="Genomic_DNA"/>
</dbReference>
<accession>A0A504Z4M1</accession>
<proteinExistence type="predicted"/>
<comment type="caution">
    <text evidence="2">The sequence shown here is derived from an EMBL/GenBank/DDBJ whole genome shotgun (WGS) entry which is preliminary data.</text>
</comment>